<dbReference type="EMBL" id="CP119075">
    <property type="protein sequence ID" value="WED67297.1"/>
    <property type="molecule type" value="Genomic_DNA"/>
</dbReference>
<gene>
    <name evidence="4" type="ORF">PXH66_10590</name>
</gene>
<organism evidence="4 5">
    <name type="scientific">Synoicihabitans lomoniglobus</name>
    <dbReference type="NCBI Taxonomy" id="2909285"/>
    <lineage>
        <taxon>Bacteria</taxon>
        <taxon>Pseudomonadati</taxon>
        <taxon>Verrucomicrobiota</taxon>
        <taxon>Opitutia</taxon>
        <taxon>Opitutales</taxon>
        <taxon>Opitutaceae</taxon>
        <taxon>Synoicihabitans</taxon>
    </lineage>
</organism>
<evidence type="ECO:0000256" key="2">
    <source>
        <dbReference type="ARBA" id="ARBA00022840"/>
    </source>
</evidence>
<dbReference type="RefSeq" id="WP_330928128.1">
    <property type="nucleotide sequence ID" value="NZ_CP119075.1"/>
</dbReference>
<dbReference type="GO" id="GO:0016301">
    <property type="term" value="F:kinase activity"/>
    <property type="evidence" value="ECO:0007669"/>
    <property type="project" value="InterPro"/>
</dbReference>
<evidence type="ECO:0000313" key="4">
    <source>
        <dbReference type="EMBL" id="WED67297.1"/>
    </source>
</evidence>
<evidence type="ECO:0000259" key="3">
    <source>
        <dbReference type="Pfam" id="PF06414"/>
    </source>
</evidence>
<reference evidence="4" key="1">
    <citation type="submission" date="2023-03" db="EMBL/GenBank/DDBJ databases">
        <title>Lomoglobus Profundus gen. nov., sp. nov., a novel member of the phylum Verrucomicrobia, isolated from deep-marine sediment of South China Sea.</title>
        <authorList>
            <person name="Ahmad T."/>
            <person name="Ishaq S.E."/>
            <person name="Wang F."/>
        </authorList>
    </citation>
    <scope>NUCLEOTIDE SEQUENCE</scope>
    <source>
        <strain evidence="4">LMO-M01</strain>
    </source>
</reference>
<dbReference type="Gene3D" id="3.40.50.300">
    <property type="entry name" value="P-loop containing nucleotide triphosphate hydrolases"/>
    <property type="match status" value="1"/>
</dbReference>
<dbReference type="Proteomes" id="UP001218638">
    <property type="component" value="Chromosome"/>
</dbReference>
<keyword evidence="2" id="KW-0067">ATP-binding</keyword>
<dbReference type="SUPFAM" id="SSF52540">
    <property type="entry name" value="P-loop containing nucleoside triphosphate hydrolases"/>
    <property type="match status" value="1"/>
</dbReference>
<proteinExistence type="predicted"/>
<dbReference type="PANTHER" id="PTHR39206:SF1">
    <property type="entry name" value="SLL8004 PROTEIN"/>
    <property type="match status" value="1"/>
</dbReference>
<dbReference type="Pfam" id="PF06414">
    <property type="entry name" value="Zeta_toxin"/>
    <property type="match status" value="1"/>
</dbReference>
<keyword evidence="1" id="KW-0547">Nucleotide-binding</keyword>
<name>A0AAF0CSL6_9BACT</name>
<accession>A0AAF0CSL6</accession>
<dbReference type="InterPro" id="IPR027417">
    <property type="entry name" value="P-loop_NTPase"/>
</dbReference>
<feature type="domain" description="Zeta toxin" evidence="3">
    <location>
        <begin position="4"/>
        <end position="149"/>
    </location>
</feature>
<keyword evidence="5" id="KW-1185">Reference proteome</keyword>
<dbReference type="PANTHER" id="PTHR39206">
    <property type="entry name" value="SLL8004 PROTEIN"/>
    <property type="match status" value="1"/>
</dbReference>
<dbReference type="KEGG" id="slom:PXH66_10590"/>
<evidence type="ECO:0000256" key="1">
    <source>
        <dbReference type="ARBA" id="ARBA00022741"/>
    </source>
</evidence>
<dbReference type="InterPro" id="IPR010488">
    <property type="entry name" value="Zeta_toxin_domain"/>
</dbReference>
<dbReference type="AlphaFoldDB" id="A0AAF0CSL6"/>
<protein>
    <submittedName>
        <fullName evidence="4">Zeta toxin family protein</fullName>
    </submittedName>
</protein>
<evidence type="ECO:0000313" key="5">
    <source>
        <dbReference type="Proteomes" id="UP001218638"/>
    </source>
</evidence>
<dbReference type="GO" id="GO:0005524">
    <property type="term" value="F:ATP binding"/>
    <property type="evidence" value="ECO:0007669"/>
    <property type="project" value="UniProtKB-KW"/>
</dbReference>
<sequence length="217" mass="23246">MPAKSRPLPALTVLAGVNGAGKSSIGGEALQAAGAVYFNPDEYAHQLRSRETLSQVKANAIAWAYGKAKLEAAIAQGTDFTFESTLGGKTITNLLTRAAGKSHQIDIWFVGLKSVDLHLQRVASRVAQGGHPIPEAAIRQRWIGSHENIIRLIPHVTTLRLFDNSPEVAEGEIPDPTLLLSIQNGQLAYPGPDVLSTTPQWAKPIVAAAYRHFGLMG</sequence>